<dbReference type="Proteomes" id="UP000830395">
    <property type="component" value="Chromosome 26"/>
</dbReference>
<proteinExistence type="predicted"/>
<protein>
    <submittedName>
        <fullName evidence="1">Uncharacterized protein</fullName>
    </submittedName>
</protein>
<keyword evidence="2" id="KW-1185">Reference proteome</keyword>
<accession>A0ACC5ZIP7</accession>
<evidence type="ECO:0000313" key="2">
    <source>
        <dbReference type="Proteomes" id="UP000830395"/>
    </source>
</evidence>
<organism evidence="1 2">
    <name type="scientific">Pangasius djambal</name>
    <dbReference type="NCBI Taxonomy" id="1691987"/>
    <lineage>
        <taxon>Eukaryota</taxon>
        <taxon>Metazoa</taxon>
        <taxon>Chordata</taxon>
        <taxon>Craniata</taxon>
        <taxon>Vertebrata</taxon>
        <taxon>Euteleostomi</taxon>
        <taxon>Actinopterygii</taxon>
        <taxon>Neopterygii</taxon>
        <taxon>Teleostei</taxon>
        <taxon>Ostariophysi</taxon>
        <taxon>Siluriformes</taxon>
        <taxon>Pangasiidae</taxon>
        <taxon>Pangasius</taxon>
    </lineage>
</organism>
<sequence>MIDYLRRIGIEKDLALPSIAVVGDQSSGKSSVLEALSGVALPRGSGIVTRCPLELKLRKLNAGSNWTAIISYRDVQETFTDPSQVEGYVRRAQNVLAGDGVGICDELISLEITSPDVCDLTLIDLPGITRVPVKGQPEDIGDQSSLPSLTEQIQIRLSAVRLELRSYGQGPPLEPEKMGAYLSKRILEFSDQISELCRTGASGEGNIYSLLRPVFKQWESHLRNTKASCRP</sequence>
<dbReference type="EMBL" id="CM041000">
    <property type="protein sequence ID" value="MCJ8747874.1"/>
    <property type="molecule type" value="Genomic_DNA"/>
</dbReference>
<evidence type="ECO:0000313" key="1">
    <source>
        <dbReference type="EMBL" id="MCJ8747874.1"/>
    </source>
</evidence>
<name>A0ACC5ZIP7_9TELE</name>
<reference evidence="1" key="1">
    <citation type="submission" date="2020-02" db="EMBL/GenBank/DDBJ databases">
        <title>Genome sequencing of the panga catfish, Pangasius djambal.</title>
        <authorList>
            <person name="Wen M."/>
            <person name="Zahm M."/>
            <person name="Roques C."/>
            <person name="Cabau C."/>
            <person name="Klopp C."/>
            <person name="Donnadieu C."/>
            <person name="Jouanno E."/>
            <person name="Avarre J.-C."/>
            <person name="Campet M."/>
            <person name="Ha T."/>
            <person name="Dugue R."/>
            <person name="Lampietro C."/>
            <person name="Louis A."/>
            <person name="Herpin A."/>
            <person name="Echchiki A."/>
            <person name="Berthelot C."/>
            <person name="Parey E."/>
            <person name="Roest-Crollius H."/>
            <person name="Braasch I."/>
            <person name="Postlethwait J.H."/>
            <person name="Bobe J."/>
            <person name="Montfort J."/>
            <person name="Bouchez O."/>
            <person name="Begum T."/>
            <person name="Schartl M."/>
            <person name="Gustiano R."/>
            <person name="Guiguen Y."/>
        </authorList>
    </citation>
    <scope>NUCLEOTIDE SEQUENCE</scope>
    <source>
        <strain evidence="1">Pdj_M5554</strain>
    </source>
</reference>
<gene>
    <name evidence="1" type="ORF">PDJAM_G00158450</name>
</gene>
<comment type="caution">
    <text evidence="1">The sequence shown here is derived from an EMBL/GenBank/DDBJ whole genome shotgun (WGS) entry which is preliminary data.</text>
</comment>